<dbReference type="RefSeq" id="WP_206712761.1">
    <property type="nucleotide sequence ID" value="NZ_CP071091.1"/>
</dbReference>
<reference evidence="4 5" key="1">
    <citation type="submission" date="2021-02" db="EMBL/GenBank/DDBJ databases">
        <title>De Novo genome assembly of isolated myxobacteria.</title>
        <authorList>
            <person name="Stevens D.C."/>
        </authorList>
    </citation>
    <scope>NUCLEOTIDE SEQUENCE [LARGE SCALE GENOMIC DNA]</scope>
    <source>
        <strain evidence="4 5">SCHIC003</strain>
    </source>
</reference>
<proteinExistence type="predicted"/>
<dbReference type="PROSITE" id="PS51257">
    <property type="entry name" value="PROKAR_LIPOPROTEIN"/>
    <property type="match status" value="1"/>
</dbReference>
<dbReference type="InterPro" id="IPR009003">
    <property type="entry name" value="Peptidase_S1_PA"/>
</dbReference>
<keyword evidence="1" id="KW-0677">Repeat</keyword>
<gene>
    <name evidence="4" type="ORF">JY572_21505</name>
</gene>
<dbReference type="EMBL" id="CP071091">
    <property type="protein sequence ID" value="QSQ11001.1"/>
    <property type="molecule type" value="Genomic_DNA"/>
</dbReference>
<protein>
    <recommendedName>
        <fullName evidence="3">Apple domain-containing protein</fullName>
    </recommendedName>
</protein>
<keyword evidence="2" id="KW-1015">Disulfide bond</keyword>
<name>A0ABX7MXI3_9BACT</name>
<dbReference type="InterPro" id="IPR000177">
    <property type="entry name" value="Apple"/>
</dbReference>
<evidence type="ECO:0000256" key="1">
    <source>
        <dbReference type="ARBA" id="ARBA00022737"/>
    </source>
</evidence>
<evidence type="ECO:0000259" key="3">
    <source>
        <dbReference type="Pfam" id="PF14295"/>
    </source>
</evidence>
<evidence type="ECO:0000256" key="2">
    <source>
        <dbReference type="ARBA" id="ARBA00023157"/>
    </source>
</evidence>
<accession>A0ABX7MXI3</accession>
<feature type="domain" description="Apple" evidence="3">
    <location>
        <begin position="634"/>
        <end position="684"/>
    </location>
</feature>
<dbReference type="Gene3D" id="2.40.10.10">
    <property type="entry name" value="Trypsin-like serine proteases"/>
    <property type="match status" value="2"/>
</dbReference>
<organism evidence="4 5">
    <name type="scientific">Myxococcus landrumensis</name>
    <dbReference type="NCBI Taxonomy" id="2813577"/>
    <lineage>
        <taxon>Bacteria</taxon>
        <taxon>Pseudomonadati</taxon>
        <taxon>Myxococcota</taxon>
        <taxon>Myxococcia</taxon>
        <taxon>Myxococcales</taxon>
        <taxon>Cystobacterineae</taxon>
        <taxon>Myxococcaceae</taxon>
        <taxon>Myxococcus</taxon>
    </lineage>
</organism>
<dbReference type="SUPFAM" id="SSF50494">
    <property type="entry name" value="Trypsin-like serine proteases"/>
    <property type="match status" value="1"/>
</dbReference>
<dbReference type="Proteomes" id="UP000663090">
    <property type="component" value="Chromosome"/>
</dbReference>
<dbReference type="Gene3D" id="3.50.4.10">
    <property type="entry name" value="Hepatocyte Growth Factor"/>
    <property type="match status" value="1"/>
</dbReference>
<dbReference type="Pfam" id="PF14295">
    <property type="entry name" value="PAN_4"/>
    <property type="match status" value="1"/>
</dbReference>
<keyword evidence="5" id="KW-1185">Reference proteome</keyword>
<evidence type="ECO:0000313" key="5">
    <source>
        <dbReference type="Proteomes" id="UP000663090"/>
    </source>
</evidence>
<dbReference type="InterPro" id="IPR003609">
    <property type="entry name" value="Pan_app"/>
</dbReference>
<dbReference type="CDD" id="cd01100">
    <property type="entry name" value="APPLE_Factor_XI_like"/>
    <property type="match status" value="1"/>
</dbReference>
<dbReference type="InterPro" id="IPR043504">
    <property type="entry name" value="Peptidase_S1_PA_chymotrypsin"/>
</dbReference>
<sequence>MRRLRGILMGCGGTLLLAACGGSGPSGEPDGEVGTRTLPIVAEQPGGVAEAVWRWYDDPDIAKSSYASPVWFDLGGGFIHCSAAMIGPNFMLTAAHCGGLPELTLSFLTYAEDNNTAKRFEDFNCKLLYNTWHSSDLSLYFCPPNASGVSPGDKYGYLDFETSALSVGQPVYSIWGNPLDTPTPSQYDVRFLSKGTITSTTSMGTFTTDPAFVQVNPSTGLPDYTTSHERPIGISTNLWSNYGASGSSQLSATTHKIVVGPLSTATPDGRGRNALSIAQYLLDGTVDGRDPVRLNTAYIASLGMTPTNYVGLMDKDGDKLIDLQEDIERQRGESTRDWYVLDFDSERRNALWTLNTAPFASVSFNTTDRTAQLIKTQPSSTDQVMMVHSRLNLTPGTYRLSLQMDTVTADSSQALWLGMSWVNPGTGQGQIQGRWLWSPPGSGWGMHTVEVTLPTAQAAQLMVMGASSRFNVRLAAINVVKSGAVMNMDTADLRFHWRNDVTGGRGRVVPRGVNSATQTDWALRVRFDVTSPSGWPIRNRQFALLGAGRYRLCFDHKKETPVVSGVMRVVSLGEERVRHNIPAGTAWSRTCTPSFRPKTDDNNVQFGVTSGTGSYLVDNIAIVDEPRFVNEPGIDRPGQDIRSFDLFVADPVLCEDACANENGCVAYTYVEPGHQGVNARCWLKSAVPATAYSTSWCHTGYRLP</sequence>
<evidence type="ECO:0000313" key="4">
    <source>
        <dbReference type="EMBL" id="QSQ11001.1"/>
    </source>
</evidence>